<evidence type="ECO:0000313" key="2">
    <source>
        <dbReference type="Proteomes" id="UP000800082"/>
    </source>
</evidence>
<gene>
    <name evidence="1" type="ORF">M421DRAFT_419317</name>
</gene>
<dbReference type="Proteomes" id="UP000800082">
    <property type="component" value="Unassembled WGS sequence"/>
</dbReference>
<name>A0A6A5RW73_9PLEO</name>
<accession>A0A6A5RW73</accession>
<sequence>MVLCCLQPGALMQLAHGICWGRGRRGTGYTSSSRRAGDYLHWNGFCYLAYKCSRPGGSRGVCHRPQHTPARRRIQITIHGFAGPQSNIHFVAVLIQLVAVLDALPRLCEVVMLIASAQASGSSR</sequence>
<evidence type="ECO:0000313" key="1">
    <source>
        <dbReference type="EMBL" id="KAF1929527.1"/>
    </source>
</evidence>
<reference evidence="1" key="1">
    <citation type="journal article" date="2020" name="Stud. Mycol.">
        <title>101 Dothideomycetes genomes: a test case for predicting lifestyles and emergence of pathogens.</title>
        <authorList>
            <person name="Haridas S."/>
            <person name="Albert R."/>
            <person name="Binder M."/>
            <person name="Bloem J."/>
            <person name="Labutti K."/>
            <person name="Salamov A."/>
            <person name="Andreopoulos B."/>
            <person name="Baker S."/>
            <person name="Barry K."/>
            <person name="Bills G."/>
            <person name="Bluhm B."/>
            <person name="Cannon C."/>
            <person name="Castanera R."/>
            <person name="Culley D."/>
            <person name="Daum C."/>
            <person name="Ezra D."/>
            <person name="Gonzalez J."/>
            <person name="Henrissat B."/>
            <person name="Kuo A."/>
            <person name="Liang C."/>
            <person name="Lipzen A."/>
            <person name="Lutzoni F."/>
            <person name="Magnuson J."/>
            <person name="Mondo S."/>
            <person name="Nolan M."/>
            <person name="Ohm R."/>
            <person name="Pangilinan J."/>
            <person name="Park H.-J."/>
            <person name="Ramirez L."/>
            <person name="Alfaro M."/>
            <person name="Sun H."/>
            <person name="Tritt A."/>
            <person name="Yoshinaga Y."/>
            <person name="Zwiers L.-H."/>
            <person name="Turgeon B."/>
            <person name="Goodwin S."/>
            <person name="Spatafora J."/>
            <person name="Crous P."/>
            <person name="Grigoriev I."/>
        </authorList>
    </citation>
    <scope>NUCLEOTIDE SEQUENCE</scope>
    <source>
        <strain evidence="1">CBS 183.55</strain>
    </source>
</reference>
<dbReference type="AlphaFoldDB" id="A0A6A5RW73"/>
<dbReference type="EMBL" id="ML978965">
    <property type="protein sequence ID" value="KAF1929527.1"/>
    <property type="molecule type" value="Genomic_DNA"/>
</dbReference>
<organism evidence="1 2">
    <name type="scientific">Didymella exigua CBS 183.55</name>
    <dbReference type="NCBI Taxonomy" id="1150837"/>
    <lineage>
        <taxon>Eukaryota</taxon>
        <taxon>Fungi</taxon>
        <taxon>Dikarya</taxon>
        <taxon>Ascomycota</taxon>
        <taxon>Pezizomycotina</taxon>
        <taxon>Dothideomycetes</taxon>
        <taxon>Pleosporomycetidae</taxon>
        <taxon>Pleosporales</taxon>
        <taxon>Pleosporineae</taxon>
        <taxon>Didymellaceae</taxon>
        <taxon>Didymella</taxon>
    </lineage>
</organism>
<proteinExistence type="predicted"/>
<keyword evidence="2" id="KW-1185">Reference proteome</keyword>
<dbReference type="RefSeq" id="XP_033449775.1">
    <property type="nucleotide sequence ID" value="XM_033592072.1"/>
</dbReference>
<protein>
    <submittedName>
        <fullName evidence="1">Uncharacterized protein</fullName>
    </submittedName>
</protein>
<dbReference type="GeneID" id="54349740"/>